<dbReference type="PROSITE" id="PS00371">
    <property type="entry name" value="PTS_EIIA_TYPE_1_HIS"/>
    <property type="match status" value="1"/>
</dbReference>
<dbReference type="InterPro" id="IPR001127">
    <property type="entry name" value="PTS_EIIA_1_perm"/>
</dbReference>
<keyword evidence="4" id="KW-0808">Transferase</keyword>
<gene>
    <name evidence="8" type="ORF">ACFQHW_04035</name>
</gene>
<protein>
    <submittedName>
        <fullName evidence="8">PTS glucose transporter subunit IIA</fullName>
    </submittedName>
</protein>
<evidence type="ECO:0000313" key="9">
    <source>
        <dbReference type="Proteomes" id="UP001596310"/>
    </source>
</evidence>
<evidence type="ECO:0000259" key="7">
    <source>
        <dbReference type="PROSITE" id="PS51093"/>
    </source>
</evidence>
<evidence type="ECO:0000256" key="4">
    <source>
        <dbReference type="ARBA" id="ARBA00022679"/>
    </source>
</evidence>
<evidence type="ECO:0000256" key="1">
    <source>
        <dbReference type="ARBA" id="ARBA00004496"/>
    </source>
</evidence>
<accession>A0ABW1UNI4</accession>
<sequence length="163" mass="17284">MLHLKRKELVHTDNIFAPVSGQVIELSTVSDPVFAQKMMGEGFAIMPDADESAVVAPVSGEVMIAQGHALGIRRDDGLEFLVHVGIDTVGLKGAPFKVHVKQGKQVASGDKVVSVDWSQIEAAQLDQTVMVLITNSQSNLAALDVDYQHVGLGDLLGKASAKA</sequence>
<feature type="domain" description="PTS EIIA type-1" evidence="7">
    <location>
        <begin position="31"/>
        <end position="135"/>
    </location>
</feature>
<comment type="caution">
    <text evidence="8">The sequence shown here is derived from an EMBL/GenBank/DDBJ whole genome shotgun (WGS) entry which is preliminary data.</text>
</comment>
<keyword evidence="6" id="KW-0418">Kinase</keyword>
<dbReference type="InterPro" id="IPR050890">
    <property type="entry name" value="PTS_EIIA_component"/>
</dbReference>
<dbReference type="Proteomes" id="UP001596310">
    <property type="component" value="Unassembled WGS sequence"/>
</dbReference>
<dbReference type="RefSeq" id="WP_125599463.1">
    <property type="nucleotide sequence ID" value="NZ_JBHSSM010000014.1"/>
</dbReference>
<dbReference type="PANTHER" id="PTHR45008:SF1">
    <property type="entry name" value="PTS SYSTEM GLUCOSE-SPECIFIC EIIA COMPONENT"/>
    <property type="match status" value="1"/>
</dbReference>
<reference evidence="9" key="1">
    <citation type="journal article" date="2019" name="Int. J. Syst. Evol. Microbiol.">
        <title>The Global Catalogue of Microorganisms (GCM) 10K type strain sequencing project: providing services to taxonomists for standard genome sequencing and annotation.</title>
        <authorList>
            <consortium name="The Broad Institute Genomics Platform"/>
            <consortium name="The Broad Institute Genome Sequencing Center for Infectious Disease"/>
            <person name="Wu L."/>
            <person name="Ma J."/>
        </authorList>
    </citation>
    <scope>NUCLEOTIDE SEQUENCE [LARGE SCALE GENOMIC DNA]</scope>
    <source>
        <strain evidence="9">CCM 8897</strain>
    </source>
</reference>
<dbReference type="Pfam" id="PF00358">
    <property type="entry name" value="PTS_EIIA_1"/>
    <property type="match status" value="1"/>
</dbReference>
<keyword evidence="3 8" id="KW-0762">Sugar transport</keyword>
<evidence type="ECO:0000256" key="6">
    <source>
        <dbReference type="ARBA" id="ARBA00022777"/>
    </source>
</evidence>
<evidence type="ECO:0000256" key="2">
    <source>
        <dbReference type="ARBA" id="ARBA00022448"/>
    </source>
</evidence>
<proteinExistence type="predicted"/>
<comment type="subcellular location">
    <subcellularLocation>
        <location evidence="1">Cytoplasm</location>
    </subcellularLocation>
</comment>
<evidence type="ECO:0000256" key="5">
    <source>
        <dbReference type="ARBA" id="ARBA00022683"/>
    </source>
</evidence>
<dbReference type="SUPFAM" id="SSF51261">
    <property type="entry name" value="Duplicated hybrid motif"/>
    <property type="match status" value="1"/>
</dbReference>
<dbReference type="PROSITE" id="PS51093">
    <property type="entry name" value="PTS_EIIA_TYPE_1"/>
    <property type="match status" value="1"/>
</dbReference>
<name>A0ABW1UNI4_9LACO</name>
<dbReference type="PANTHER" id="PTHR45008">
    <property type="entry name" value="PTS SYSTEM GLUCOSE-SPECIFIC EIIA COMPONENT"/>
    <property type="match status" value="1"/>
</dbReference>
<organism evidence="8 9">
    <name type="scientific">Lapidilactobacillus achengensis</name>
    <dbReference type="NCBI Taxonomy" id="2486000"/>
    <lineage>
        <taxon>Bacteria</taxon>
        <taxon>Bacillati</taxon>
        <taxon>Bacillota</taxon>
        <taxon>Bacilli</taxon>
        <taxon>Lactobacillales</taxon>
        <taxon>Lactobacillaceae</taxon>
        <taxon>Lapidilactobacillus</taxon>
    </lineage>
</organism>
<evidence type="ECO:0000256" key="3">
    <source>
        <dbReference type="ARBA" id="ARBA00022597"/>
    </source>
</evidence>
<dbReference type="EMBL" id="JBHSSM010000014">
    <property type="protein sequence ID" value="MFC6314736.1"/>
    <property type="molecule type" value="Genomic_DNA"/>
</dbReference>
<dbReference type="Gene3D" id="2.70.70.10">
    <property type="entry name" value="Glucose Permease (Domain IIA)"/>
    <property type="match status" value="1"/>
</dbReference>
<dbReference type="InterPro" id="IPR011055">
    <property type="entry name" value="Dup_hybrid_motif"/>
</dbReference>
<keyword evidence="9" id="KW-1185">Reference proteome</keyword>
<keyword evidence="2" id="KW-0813">Transport</keyword>
<keyword evidence="5" id="KW-0598">Phosphotransferase system</keyword>
<evidence type="ECO:0000313" key="8">
    <source>
        <dbReference type="EMBL" id="MFC6314736.1"/>
    </source>
</evidence>
<dbReference type="NCBIfam" id="TIGR00830">
    <property type="entry name" value="PTBA"/>
    <property type="match status" value="1"/>
</dbReference>